<feature type="compositionally biased region" description="Polar residues" evidence="1">
    <location>
        <begin position="87"/>
        <end position="96"/>
    </location>
</feature>
<feature type="compositionally biased region" description="Low complexity" evidence="1">
    <location>
        <begin position="70"/>
        <end position="86"/>
    </location>
</feature>
<dbReference type="AlphaFoldDB" id="A0A316WHW4"/>
<evidence type="ECO:0000256" key="2">
    <source>
        <dbReference type="SAM" id="Phobius"/>
    </source>
</evidence>
<comment type="caution">
    <text evidence="3">The sequence shown here is derived from an EMBL/GenBank/DDBJ whole genome shotgun (WGS) entry which is preliminary data.</text>
</comment>
<proteinExistence type="predicted"/>
<evidence type="ECO:0000313" key="4">
    <source>
        <dbReference type="Proteomes" id="UP000236182"/>
    </source>
</evidence>
<reference evidence="3" key="1">
    <citation type="submission" date="2018-04" db="EMBL/GenBank/DDBJ databases">
        <title>Draft Genome Sequences of Chryseobacterium lactis NCTC11390T isolated from milk, Chryseobacterium oncorhynchi 701B-08T from rainbow trout, and Chryseobacterium viscerum 687B-08T from diseased fish.</title>
        <authorList>
            <person name="Jeong J.-J."/>
            <person name="Lee Y.J."/>
            <person name="Pathiraja D."/>
            <person name="Park B."/>
            <person name="Choi I.-G."/>
            <person name="Kim K.D."/>
        </authorList>
    </citation>
    <scope>NUCLEOTIDE SEQUENCE [LARGE SCALE GENOMIC DNA]</scope>
    <source>
        <strain evidence="3">701B-08</strain>
    </source>
</reference>
<accession>A0A316WHW4</accession>
<keyword evidence="2" id="KW-0812">Transmembrane</keyword>
<dbReference type="EMBL" id="PPEI02000009">
    <property type="protein sequence ID" value="PWN59973.1"/>
    <property type="molecule type" value="Genomic_DNA"/>
</dbReference>
<feature type="transmembrane region" description="Helical" evidence="2">
    <location>
        <begin position="36"/>
        <end position="57"/>
    </location>
</feature>
<organism evidence="3 4">
    <name type="scientific">Chryseobacterium oncorhynchi</name>
    <dbReference type="NCBI Taxonomy" id="741074"/>
    <lineage>
        <taxon>Bacteria</taxon>
        <taxon>Pseudomonadati</taxon>
        <taxon>Bacteroidota</taxon>
        <taxon>Flavobacteriia</taxon>
        <taxon>Flavobacteriales</taxon>
        <taxon>Weeksellaceae</taxon>
        <taxon>Chryseobacterium group</taxon>
        <taxon>Chryseobacterium</taxon>
    </lineage>
</organism>
<keyword evidence="2" id="KW-0472">Membrane</keyword>
<evidence type="ECO:0000256" key="1">
    <source>
        <dbReference type="SAM" id="MobiDB-lite"/>
    </source>
</evidence>
<sequence>MPANAWFIAFIAIVTIIRLGLIMAGPMDARAKTDKIANWIIGLVVVVIAWLVLGKIWGVETDGFKGKQPTETTTTSFDDSNTNVNNQSYYGSGYDEQTQDVPIKIQPKK</sequence>
<dbReference type="Proteomes" id="UP000236182">
    <property type="component" value="Unassembled WGS sequence"/>
</dbReference>
<dbReference type="RefSeq" id="WP_109623818.1">
    <property type="nucleotide sequence ID" value="NZ_PPEI02000009.1"/>
</dbReference>
<feature type="transmembrane region" description="Helical" evidence="2">
    <location>
        <begin position="6"/>
        <end position="24"/>
    </location>
</feature>
<gene>
    <name evidence="3" type="ORF">C1638_020615</name>
</gene>
<keyword evidence="4" id="KW-1185">Reference proteome</keyword>
<protein>
    <submittedName>
        <fullName evidence="3">Uncharacterized protein</fullName>
    </submittedName>
</protein>
<feature type="region of interest" description="Disordered" evidence="1">
    <location>
        <begin position="63"/>
        <end position="96"/>
    </location>
</feature>
<name>A0A316WHW4_9FLAO</name>
<keyword evidence="2" id="KW-1133">Transmembrane helix</keyword>
<evidence type="ECO:0000313" key="3">
    <source>
        <dbReference type="EMBL" id="PWN59973.1"/>
    </source>
</evidence>